<organism evidence="25 26">
    <name type="scientific">Mikania micrantha</name>
    <name type="common">bitter vine</name>
    <dbReference type="NCBI Taxonomy" id="192012"/>
    <lineage>
        <taxon>Eukaryota</taxon>
        <taxon>Viridiplantae</taxon>
        <taxon>Streptophyta</taxon>
        <taxon>Embryophyta</taxon>
        <taxon>Tracheophyta</taxon>
        <taxon>Spermatophyta</taxon>
        <taxon>Magnoliopsida</taxon>
        <taxon>eudicotyledons</taxon>
        <taxon>Gunneridae</taxon>
        <taxon>Pentapetalae</taxon>
        <taxon>asterids</taxon>
        <taxon>campanulids</taxon>
        <taxon>Asterales</taxon>
        <taxon>Asteraceae</taxon>
        <taxon>Asteroideae</taxon>
        <taxon>Heliantheae alliance</taxon>
        <taxon>Eupatorieae</taxon>
        <taxon>Mikania</taxon>
    </lineage>
</organism>
<evidence type="ECO:0000313" key="26">
    <source>
        <dbReference type="Proteomes" id="UP000326396"/>
    </source>
</evidence>
<dbReference type="GO" id="GO:0005524">
    <property type="term" value="F:ATP binding"/>
    <property type="evidence" value="ECO:0007669"/>
    <property type="project" value="UniProtKB-UniRule"/>
</dbReference>
<feature type="binding site" evidence="19">
    <location>
        <position position="562"/>
    </location>
    <ligand>
        <name>ATP</name>
        <dbReference type="ChEBI" id="CHEBI:30616"/>
    </ligand>
</feature>
<dbReference type="Pfam" id="PF01453">
    <property type="entry name" value="B_lectin"/>
    <property type="match status" value="1"/>
</dbReference>
<evidence type="ECO:0000256" key="3">
    <source>
        <dbReference type="ARBA" id="ARBA00022475"/>
    </source>
</evidence>
<gene>
    <name evidence="25" type="ORF">E3N88_05207</name>
</gene>
<evidence type="ECO:0000256" key="8">
    <source>
        <dbReference type="ARBA" id="ARBA00022734"/>
    </source>
</evidence>
<dbReference type="PANTHER" id="PTHR27002:SF150">
    <property type="entry name" value="RECEPTOR-LIKE SERINE_THREONINE-PROTEIN KINASE SD1-8"/>
    <property type="match status" value="1"/>
</dbReference>
<evidence type="ECO:0000256" key="1">
    <source>
        <dbReference type="ARBA" id="ARBA00004251"/>
    </source>
</evidence>
<keyword evidence="8" id="KW-0430">Lectin</keyword>
<dbReference type="FunFam" id="2.90.10.10:FF:000029">
    <property type="entry name" value="G-type lectin S-receptor-like serine/threonine-protein kinase"/>
    <property type="match status" value="1"/>
</dbReference>
<evidence type="ECO:0000256" key="12">
    <source>
        <dbReference type="ARBA" id="ARBA00022989"/>
    </source>
</evidence>
<keyword evidence="11 19" id="KW-0067">ATP-binding</keyword>
<feature type="signal peptide" evidence="21">
    <location>
        <begin position="1"/>
        <end position="23"/>
    </location>
</feature>
<keyword evidence="16" id="KW-0325">Glycoprotein</keyword>
<dbReference type="InterPro" id="IPR001480">
    <property type="entry name" value="Bulb-type_lectin_dom"/>
</dbReference>
<dbReference type="FunFam" id="3.30.200.20:FF:000330">
    <property type="entry name" value="G-type lectin S-receptor-like serine/threonine-protein kinase At4g03230"/>
    <property type="match status" value="1"/>
</dbReference>
<dbReference type="EMBL" id="SZYD01000002">
    <property type="protein sequence ID" value="KAD7117939.1"/>
    <property type="molecule type" value="Genomic_DNA"/>
</dbReference>
<dbReference type="InterPro" id="IPR024171">
    <property type="entry name" value="SRK-like_kinase"/>
</dbReference>
<dbReference type="Pfam" id="PF11883">
    <property type="entry name" value="DUF3403"/>
    <property type="match status" value="1"/>
</dbReference>
<keyword evidence="13 20" id="KW-0472">Membrane</keyword>
<evidence type="ECO:0000256" key="4">
    <source>
        <dbReference type="ARBA" id="ARBA00022527"/>
    </source>
</evidence>
<dbReference type="InterPro" id="IPR021820">
    <property type="entry name" value="S-locus_recpt_kinase_C"/>
</dbReference>
<dbReference type="PROSITE" id="PS50011">
    <property type="entry name" value="PROTEIN_KINASE_DOM"/>
    <property type="match status" value="1"/>
</dbReference>
<dbReference type="Proteomes" id="UP000326396">
    <property type="component" value="Linkage Group LG10"/>
</dbReference>
<dbReference type="FunFam" id="1.10.510.10:FF:000060">
    <property type="entry name" value="G-type lectin S-receptor-like serine/threonine-protein kinase"/>
    <property type="match status" value="1"/>
</dbReference>
<keyword evidence="3" id="KW-1003">Cell membrane</keyword>
<feature type="domain" description="Apple" evidence="24">
    <location>
        <begin position="343"/>
        <end position="425"/>
    </location>
</feature>
<dbReference type="SMART" id="SM00220">
    <property type="entry name" value="S_TKc"/>
    <property type="match status" value="1"/>
</dbReference>
<accession>A0A5N6PWP1</accession>
<dbReference type="EC" id="2.7.11.1" evidence="2"/>
<keyword evidence="10" id="KW-0418">Kinase</keyword>
<dbReference type="SMART" id="SM00473">
    <property type="entry name" value="PAN_AP"/>
    <property type="match status" value="1"/>
</dbReference>
<dbReference type="InterPro" id="IPR000858">
    <property type="entry name" value="S_locus_glycoprot_dom"/>
</dbReference>
<dbReference type="InterPro" id="IPR008271">
    <property type="entry name" value="Ser/Thr_kinase_AS"/>
</dbReference>
<evidence type="ECO:0000256" key="20">
    <source>
        <dbReference type="SAM" id="Phobius"/>
    </source>
</evidence>
<evidence type="ECO:0000313" key="25">
    <source>
        <dbReference type="EMBL" id="KAD7117939.1"/>
    </source>
</evidence>
<evidence type="ECO:0000256" key="13">
    <source>
        <dbReference type="ARBA" id="ARBA00023136"/>
    </source>
</evidence>
<evidence type="ECO:0000256" key="7">
    <source>
        <dbReference type="ARBA" id="ARBA00022729"/>
    </source>
</evidence>
<dbReference type="OrthoDB" id="785331at2759"/>
<keyword evidence="5" id="KW-0808">Transferase</keyword>
<evidence type="ECO:0000256" key="16">
    <source>
        <dbReference type="ARBA" id="ARBA00023180"/>
    </source>
</evidence>
<dbReference type="SMART" id="SM00108">
    <property type="entry name" value="B_lectin"/>
    <property type="match status" value="1"/>
</dbReference>
<dbReference type="GO" id="GO:0030246">
    <property type="term" value="F:carbohydrate binding"/>
    <property type="evidence" value="ECO:0007669"/>
    <property type="project" value="UniProtKB-KW"/>
</dbReference>
<proteinExistence type="predicted"/>
<dbReference type="Gene3D" id="2.90.10.10">
    <property type="entry name" value="Bulb-type lectin domain"/>
    <property type="match status" value="1"/>
</dbReference>
<keyword evidence="26" id="KW-1185">Reference proteome</keyword>
<evidence type="ECO:0000259" key="22">
    <source>
        <dbReference type="PROSITE" id="PS50011"/>
    </source>
</evidence>
<dbReference type="PROSITE" id="PS50927">
    <property type="entry name" value="BULB_LECTIN"/>
    <property type="match status" value="1"/>
</dbReference>
<dbReference type="Gene3D" id="1.10.510.10">
    <property type="entry name" value="Transferase(Phosphotransferase) domain 1"/>
    <property type="match status" value="1"/>
</dbReference>
<evidence type="ECO:0000256" key="18">
    <source>
        <dbReference type="ARBA" id="ARBA00048679"/>
    </source>
</evidence>
<dbReference type="InterPro" id="IPR017441">
    <property type="entry name" value="Protein_kinase_ATP_BS"/>
</dbReference>
<dbReference type="Pfam" id="PF08276">
    <property type="entry name" value="PAN_2"/>
    <property type="match status" value="1"/>
</dbReference>
<evidence type="ECO:0000256" key="21">
    <source>
        <dbReference type="SAM" id="SignalP"/>
    </source>
</evidence>
<comment type="subcellular location">
    <subcellularLocation>
        <location evidence="1">Cell membrane</location>
        <topology evidence="1">Single-pass type I membrane protein</topology>
    </subcellularLocation>
</comment>
<evidence type="ECO:0000256" key="5">
    <source>
        <dbReference type="ARBA" id="ARBA00022679"/>
    </source>
</evidence>
<dbReference type="CDD" id="cd00028">
    <property type="entry name" value="B_lectin"/>
    <property type="match status" value="1"/>
</dbReference>
<evidence type="ECO:0000259" key="23">
    <source>
        <dbReference type="PROSITE" id="PS50927"/>
    </source>
</evidence>
<dbReference type="CDD" id="cd14066">
    <property type="entry name" value="STKc_IRAK"/>
    <property type="match status" value="1"/>
</dbReference>
<keyword evidence="14" id="KW-1015">Disulfide bond</keyword>
<dbReference type="PANTHER" id="PTHR27002">
    <property type="entry name" value="RECEPTOR-LIKE SERINE/THREONINE-PROTEIN KINASE SD1-8"/>
    <property type="match status" value="1"/>
</dbReference>
<keyword evidence="4" id="KW-0723">Serine/threonine-protein kinase</keyword>
<dbReference type="GO" id="GO:0004674">
    <property type="term" value="F:protein serine/threonine kinase activity"/>
    <property type="evidence" value="ECO:0007669"/>
    <property type="project" value="UniProtKB-KW"/>
</dbReference>
<dbReference type="InterPro" id="IPR003609">
    <property type="entry name" value="Pan_app"/>
</dbReference>
<dbReference type="GO" id="GO:0005886">
    <property type="term" value="C:plasma membrane"/>
    <property type="evidence" value="ECO:0007669"/>
    <property type="project" value="UniProtKB-SubCell"/>
</dbReference>
<evidence type="ECO:0000256" key="17">
    <source>
        <dbReference type="ARBA" id="ARBA00047899"/>
    </source>
</evidence>
<dbReference type="InterPro" id="IPR001245">
    <property type="entry name" value="Ser-Thr/Tyr_kinase_cat_dom"/>
</dbReference>
<dbReference type="InterPro" id="IPR036426">
    <property type="entry name" value="Bulb-type_lectin_dom_sf"/>
</dbReference>
<comment type="catalytic activity">
    <reaction evidence="18">
        <text>L-seryl-[protein] + ATP = O-phospho-L-seryl-[protein] + ADP + H(+)</text>
        <dbReference type="Rhea" id="RHEA:17989"/>
        <dbReference type="Rhea" id="RHEA-COMP:9863"/>
        <dbReference type="Rhea" id="RHEA-COMP:11604"/>
        <dbReference type="ChEBI" id="CHEBI:15378"/>
        <dbReference type="ChEBI" id="CHEBI:29999"/>
        <dbReference type="ChEBI" id="CHEBI:30616"/>
        <dbReference type="ChEBI" id="CHEBI:83421"/>
        <dbReference type="ChEBI" id="CHEBI:456216"/>
        <dbReference type="EC" id="2.7.11.1"/>
    </reaction>
</comment>
<dbReference type="InterPro" id="IPR000719">
    <property type="entry name" value="Prot_kinase_dom"/>
</dbReference>
<feature type="domain" description="Protein kinase" evidence="22">
    <location>
        <begin position="534"/>
        <end position="816"/>
    </location>
</feature>
<dbReference type="SUPFAM" id="SSF56112">
    <property type="entry name" value="Protein kinase-like (PK-like)"/>
    <property type="match status" value="1"/>
</dbReference>
<dbReference type="PIRSF" id="PIRSF000641">
    <property type="entry name" value="SRK"/>
    <property type="match status" value="1"/>
</dbReference>
<evidence type="ECO:0000259" key="24">
    <source>
        <dbReference type="PROSITE" id="PS50948"/>
    </source>
</evidence>
<evidence type="ECO:0000256" key="19">
    <source>
        <dbReference type="PROSITE-ProRule" id="PRU10141"/>
    </source>
</evidence>
<feature type="domain" description="Bulb-type lectin" evidence="23">
    <location>
        <begin position="26"/>
        <end position="146"/>
    </location>
</feature>
<comment type="caution">
    <text evidence="25">The sequence shown here is derived from an EMBL/GenBank/DDBJ whole genome shotgun (WGS) entry which is preliminary data.</text>
</comment>
<evidence type="ECO:0000256" key="11">
    <source>
        <dbReference type="ARBA" id="ARBA00022840"/>
    </source>
</evidence>
<dbReference type="PROSITE" id="PS00108">
    <property type="entry name" value="PROTEIN_KINASE_ST"/>
    <property type="match status" value="1"/>
</dbReference>
<keyword evidence="15" id="KW-0675">Receptor</keyword>
<sequence length="919" mass="102747">MKKLHFHTTIIFFIFSHLSHVLSQATDTITPTKPLTGNQTLVSNLEVFELGFFDAGNGNLYVGIWYKQIKPKTVVWVANRDTPLDSSSGKLSIGDNGNIILLNQAETTVWKSNQSVPAVNTVAQLLDSGNFVLRLVNDENPENYIWESFKNPTDTLLPGMKLGWDRKTGVNRFMKSWKTAGDPGSGDYSFKMNINGFPEVFLTKKETEMKTLYRSGPWNGLRFSGVPEMKGVSLIKFEFVNNYNEVSYSFEMMNKSVYSRLVMSPSGLLERFTWVESVQTWNRYWFAPRDQCDEYRKCGPFGVCDANASPLCKCMKGFRPKNQQAWDLRDGSDGCVRSSEMDCGSDGFLAMKNMKLPESSKGYVNGALSLTECGEICKRNCSCAAYANTNISGNGSGCVIWTGDLLDMRQYADSEGGQDLYVRAAASDLDQLTTNGNPRNGSGKNVVKIVSIAVGTCAVIMILLILFYLWKKKMRRSNNFSKDRKGPDERSHDFMMNEGVLVPIKRDYSGETTTDELELPFFDLTTLVIATDNFSNANKLGQGGFGCVYKGVLMEGQVVAVKRLSTTSGQGIEELKNEVRLIAKLQHRNLVRLLGCCIEVEEKLLVYEYMENKSLNTFLFDKEKSSQLDWQKRFDIITGIARGLLYLHQDSRFRIIHRDLKASNILLDKHMNPKISDFGMARIFGGDQTEAETKKVVGTHGYMSPEYAMDGLFSIKSDVFSFGVLILEIVSGKKNKGFYQLNLIGHIWNLWKEGNALEAIDESLGAEFSEDEALRCIQIGLLCVQEHAEDRPNMAKVVLMLSSDVVNLPQPKYPGFGLGKRGSEKGSSSKQDESLTLNELTVTILNGRLGKDTADSNRLQCTYGKDARSKLEEARRTDGMEPDTAGADVGKTMAEVESAHALASNVVVNKVKKKRWFNF</sequence>
<protein>
    <recommendedName>
        <fullName evidence="2">non-specific serine/threonine protein kinase</fullName>
        <ecNumber evidence="2">2.7.11.1</ecNumber>
    </recommendedName>
</protein>
<dbReference type="Pfam" id="PF07714">
    <property type="entry name" value="PK_Tyr_Ser-Thr"/>
    <property type="match status" value="1"/>
</dbReference>
<dbReference type="CDD" id="cd01098">
    <property type="entry name" value="PAN_AP_plant"/>
    <property type="match status" value="1"/>
</dbReference>
<evidence type="ECO:0000256" key="15">
    <source>
        <dbReference type="ARBA" id="ARBA00023170"/>
    </source>
</evidence>
<evidence type="ECO:0000256" key="2">
    <source>
        <dbReference type="ARBA" id="ARBA00012513"/>
    </source>
</evidence>
<evidence type="ECO:0000256" key="14">
    <source>
        <dbReference type="ARBA" id="ARBA00023157"/>
    </source>
</evidence>
<evidence type="ECO:0000256" key="9">
    <source>
        <dbReference type="ARBA" id="ARBA00022741"/>
    </source>
</evidence>
<dbReference type="Gene3D" id="3.30.200.20">
    <property type="entry name" value="Phosphorylase Kinase, domain 1"/>
    <property type="match status" value="1"/>
</dbReference>
<dbReference type="GO" id="GO:0048544">
    <property type="term" value="P:recognition of pollen"/>
    <property type="evidence" value="ECO:0007669"/>
    <property type="project" value="InterPro"/>
</dbReference>
<keyword evidence="6 20" id="KW-0812">Transmembrane</keyword>
<reference evidence="25 26" key="1">
    <citation type="submission" date="2019-05" db="EMBL/GenBank/DDBJ databases">
        <title>Mikania micrantha, genome provides insights into the molecular mechanism of rapid growth.</title>
        <authorList>
            <person name="Liu B."/>
        </authorList>
    </citation>
    <scope>NUCLEOTIDE SEQUENCE [LARGE SCALE GENOMIC DNA]</scope>
    <source>
        <strain evidence="25">NLD-2019</strain>
        <tissue evidence="25">Leaf</tissue>
    </source>
</reference>
<keyword evidence="9 19" id="KW-0547">Nucleotide-binding</keyword>
<feature type="chain" id="PRO_5024390796" description="non-specific serine/threonine protein kinase" evidence="21">
    <location>
        <begin position="24"/>
        <end position="919"/>
    </location>
</feature>
<evidence type="ECO:0000256" key="6">
    <source>
        <dbReference type="ARBA" id="ARBA00022692"/>
    </source>
</evidence>
<dbReference type="AlphaFoldDB" id="A0A5N6PWP1"/>
<evidence type="ECO:0000256" key="10">
    <source>
        <dbReference type="ARBA" id="ARBA00022777"/>
    </source>
</evidence>
<dbReference type="PROSITE" id="PS50948">
    <property type="entry name" value="PAN"/>
    <property type="match status" value="1"/>
</dbReference>
<name>A0A5N6PWP1_9ASTR</name>
<dbReference type="Pfam" id="PF00954">
    <property type="entry name" value="S_locus_glycop"/>
    <property type="match status" value="1"/>
</dbReference>
<keyword evidence="7 21" id="KW-0732">Signal</keyword>
<feature type="transmembrane region" description="Helical" evidence="20">
    <location>
        <begin position="449"/>
        <end position="470"/>
    </location>
</feature>
<keyword evidence="12 20" id="KW-1133">Transmembrane helix</keyword>
<dbReference type="PROSITE" id="PS00107">
    <property type="entry name" value="PROTEIN_KINASE_ATP"/>
    <property type="match status" value="1"/>
</dbReference>
<comment type="catalytic activity">
    <reaction evidence="17">
        <text>L-threonyl-[protein] + ATP = O-phospho-L-threonyl-[protein] + ADP + H(+)</text>
        <dbReference type="Rhea" id="RHEA:46608"/>
        <dbReference type="Rhea" id="RHEA-COMP:11060"/>
        <dbReference type="Rhea" id="RHEA-COMP:11605"/>
        <dbReference type="ChEBI" id="CHEBI:15378"/>
        <dbReference type="ChEBI" id="CHEBI:30013"/>
        <dbReference type="ChEBI" id="CHEBI:30616"/>
        <dbReference type="ChEBI" id="CHEBI:61977"/>
        <dbReference type="ChEBI" id="CHEBI:456216"/>
        <dbReference type="EC" id="2.7.11.1"/>
    </reaction>
</comment>
<dbReference type="SUPFAM" id="SSF51110">
    <property type="entry name" value="alpha-D-mannose-specific plant lectins"/>
    <property type="match status" value="1"/>
</dbReference>
<dbReference type="InterPro" id="IPR011009">
    <property type="entry name" value="Kinase-like_dom_sf"/>
</dbReference>